<dbReference type="RefSeq" id="WP_076350983.1">
    <property type="nucleotide sequence ID" value="NZ_CP019082.1"/>
</dbReference>
<dbReference type="InterPro" id="IPR053135">
    <property type="entry name" value="AKR2_Oxidoreductase"/>
</dbReference>
<sequence length="402" mass="43818">MNEPHSNAIDRRLFLQTGMAVTAASAGLAAGDAAAQEAKAGLSKPVLPTRKLGKTGVEVTLLNHGTVGEPAGLGRLLRAAYLEGVRYFDTAEGYKNSEKVIGDWLTAMPEVRKSIFLATKSHVKTQADMLKKLDQRLAALKTDYIDLLFFHGLDTAQTDWPKSKELKEAAEALKKTGKVKFVGFSTHDTMIAEQIQNAAEGGFIDVIMLKYSPWLDKNAPLNKALDACHAKNIGLVSMKQLGGQTQFTADHVPSIKAKGLTPAQGLLQAIWTDERFSASCVTLRNTEQIRENADAARRFEPLKKAEIDELRDAVLASNPTMCPGCDGRCSLAGGTKAKLGDLARFYTYYESHGMRGVARESYAELAAEARDWKDADLVAAREACHHKIDFSALLPEVDRLLS</sequence>
<dbReference type="AlphaFoldDB" id="A0A1U7CSA1"/>
<protein>
    <submittedName>
        <fullName evidence="2">L-glyceraldehyde 3-phosphate reductase</fullName>
        <ecNumber evidence="2">1.1.1.-</ecNumber>
    </submittedName>
</protein>
<dbReference type="InterPro" id="IPR023210">
    <property type="entry name" value="NADP_OxRdtase_dom"/>
</dbReference>
<dbReference type="PANTHER" id="PTHR43312:SF1">
    <property type="entry name" value="NADP-DEPENDENT OXIDOREDUCTASE DOMAIN-CONTAINING PROTEIN"/>
    <property type="match status" value="1"/>
</dbReference>
<dbReference type="PROSITE" id="PS51318">
    <property type="entry name" value="TAT"/>
    <property type="match status" value="1"/>
</dbReference>
<dbReference type="InterPro" id="IPR006311">
    <property type="entry name" value="TAT_signal"/>
</dbReference>
<dbReference type="KEGG" id="pbor:BSF38_03281"/>
<dbReference type="Pfam" id="PF00248">
    <property type="entry name" value="Aldo_ket_red"/>
    <property type="match status" value="1"/>
</dbReference>
<name>A0A1U7CSA1_9BACT</name>
<dbReference type="GO" id="GO:0016491">
    <property type="term" value="F:oxidoreductase activity"/>
    <property type="evidence" value="ECO:0007669"/>
    <property type="project" value="UniProtKB-KW"/>
</dbReference>
<dbReference type="OrthoDB" id="253560at2"/>
<evidence type="ECO:0000313" key="2">
    <source>
        <dbReference type="EMBL" id="APW61753.1"/>
    </source>
</evidence>
<keyword evidence="2" id="KW-0560">Oxidoreductase</keyword>
<dbReference type="CDD" id="cd19105">
    <property type="entry name" value="AKR_unchar"/>
    <property type="match status" value="1"/>
</dbReference>
<accession>A0A1U7CSA1</accession>
<proteinExistence type="predicted"/>
<dbReference type="EC" id="1.1.1.-" evidence="2"/>
<dbReference type="PANTHER" id="PTHR43312">
    <property type="entry name" value="D-THREO-ALDOSE 1-DEHYDROGENASE"/>
    <property type="match status" value="1"/>
</dbReference>
<dbReference type="PRINTS" id="PR00069">
    <property type="entry name" value="ALDKETRDTASE"/>
</dbReference>
<dbReference type="SUPFAM" id="SSF51430">
    <property type="entry name" value="NAD(P)-linked oxidoreductase"/>
    <property type="match status" value="1"/>
</dbReference>
<dbReference type="EMBL" id="CP019082">
    <property type="protein sequence ID" value="APW61753.1"/>
    <property type="molecule type" value="Genomic_DNA"/>
</dbReference>
<gene>
    <name evidence="2" type="primary">gpr_2</name>
    <name evidence="2" type="ORF">BSF38_03281</name>
</gene>
<evidence type="ECO:0000259" key="1">
    <source>
        <dbReference type="Pfam" id="PF00248"/>
    </source>
</evidence>
<dbReference type="Proteomes" id="UP000186309">
    <property type="component" value="Chromosome"/>
</dbReference>
<feature type="domain" description="NADP-dependent oxidoreductase" evidence="1">
    <location>
        <begin position="75"/>
        <end position="248"/>
    </location>
</feature>
<reference evidence="3" key="1">
    <citation type="submission" date="2016-12" db="EMBL/GenBank/DDBJ databases">
        <title>Comparative genomics of four Isosphaeraceae planctomycetes: a common pool of plasmids and glycoside hydrolase genes.</title>
        <authorList>
            <person name="Ivanova A."/>
        </authorList>
    </citation>
    <scope>NUCLEOTIDE SEQUENCE [LARGE SCALE GENOMIC DNA]</scope>
    <source>
        <strain evidence="3">PX4</strain>
    </source>
</reference>
<organism evidence="2 3">
    <name type="scientific">Paludisphaera borealis</name>
    <dbReference type="NCBI Taxonomy" id="1387353"/>
    <lineage>
        <taxon>Bacteria</taxon>
        <taxon>Pseudomonadati</taxon>
        <taxon>Planctomycetota</taxon>
        <taxon>Planctomycetia</taxon>
        <taxon>Isosphaerales</taxon>
        <taxon>Isosphaeraceae</taxon>
        <taxon>Paludisphaera</taxon>
    </lineage>
</organism>
<dbReference type="InterPro" id="IPR020471">
    <property type="entry name" value="AKR"/>
</dbReference>
<dbReference type="InterPro" id="IPR036812">
    <property type="entry name" value="NAD(P)_OxRdtase_dom_sf"/>
</dbReference>
<evidence type="ECO:0000313" key="3">
    <source>
        <dbReference type="Proteomes" id="UP000186309"/>
    </source>
</evidence>
<dbReference type="Gene3D" id="3.20.20.100">
    <property type="entry name" value="NADP-dependent oxidoreductase domain"/>
    <property type="match status" value="1"/>
</dbReference>
<keyword evidence="3" id="KW-1185">Reference proteome</keyword>
<dbReference type="STRING" id="1387353.BSF38_03281"/>